<evidence type="ECO:0000256" key="7">
    <source>
        <dbReference type="PROSITE-ProRule" id="PRU10141"/>
    </source>
</evidence>
<dbReference type="GO" id="GO:0005975">
    <property type="term" value="P:carbohydrate metabolic process"/>
    <property type="evidence" value="ECO:0007669"/>
    <property type="project" value="UniProtKB-ARBA"/>
</dbReference>
<organism evidence="10 11">
    <name type="scientific">Micromonospora pisi</name>
    <dbReference type="NCBI Taxonomy" id="589240"/>
    <lineage>
        <taxon>Bacteria</taxon>
        <taxon>Bacillati</taxon>
        <taxon>Actinomycetota</taxon>
        <taxon>Actinomycetes</taxon>
        <taxon>Micromonosporales</taxon>
        <taxon>Micromonosporaceae</taxon>
        <taxon>Micromonospora</taxon>
    </lineage>
</organism>
<name>A0A495JGX4_9ACTN</name>
<dbReference type="AlphaFoldDB" id="A0A495JGX4"/>
<keyword evidence="3" id="KW-0808">Transferase</keyword>
<evidence type="ECO:0000256" key="2">
    <source>
        <dbReference type="ARBA" id="ARBA00022527"/>
    </source>
</evidence>
<dbReference type="Gene3D" id="1.10.510.10">
    <property type="entry name" value="Transferase(Phosphotransferase) domain 1"/>
    <property type="match status" value="1"/>
</dbReference>
<dbReference type="PROSITE" id="PS50011">
    <property type="entry name" value="PROTEIN_KINASE_DOM"/>
    <property type="match status" value="1"/>
</dbReference>
<feature type="region of interest" description="Disordered" evidence="8">
    <location>
        <begin position="1"/>
        <end position="20"/>
    </location>
</feature>
<dbReference type="GO" id="GO:0004674">
    <property type="term" value="F:protein serine/threonine kinase activity"/>
    <property type="evidence" value="ECO:0007669"/>
    <property type="project" value="UniProtKB-KW"/>
</dbReference>
<dbReference type="CDD" id="cd14014">
    <property type="entry name" value="STKc_PknB_like"/>
    <property type="match status" value="1"/>
</dbReference>
<evidence type="ECO:0000256" key="3">
    <source>
        <dbReference type="ARBA" id="ARBA00022679"/>
    </source>
</evidence>
<keyword evidence="4 7" id="KW-0547">Nucleotide-binding</keyword>
<evidence type="ECO:0000256" key="6">
    <source>
        <dbReference type="ARBA" id="ARBA00022840"/>
    </source>
</evidence>
<proteinExistence type="predicted"/>
<dbReference type="Gene3D" id="3.30.200.20">
    <property type="entry name" value="Phosphorylase Kinase, domain 1"/>
    <property type="match status" value="1"/>
</dbReference>
<dbReference type="EMBL" id="RBKT01000001">
    <property type="protein sequence ID" value="RKR87592.1"/>
    <property type="molecule type" value="Genomic_DNA"/>
</dbReference>
<evidence type="ECO:0000256" key="1">
    <source>
        <dbReference type="ARBA" id="ARBA00012513"/>
    </source>
</evidence>
<protein>
    <recommendedName>
        <fullName evidence="1">non-specific serine/threonine protein kinase</fullName>
        <ecNumber evidence="1">2.7.11.1</ecNumber>
    </recommendedName>
</protein>
<dbReference type="GO" id="GO:0005524">
    <property type="term" value="F:ATP binding"/>
    <property type="evidence" value="ECO:0007669"/>
    <property type="project" value="UniProtKB-UniRule"/>
</dbReference>
<evidence type="ECO:0000313" key="11">
    <source>
        <dbReference type="Proteomes" id="UP000277671"/>
    </source>
</evidence>
<accession>A0A495JGX4</accession>
<dbReference type="EC" id="2.7.11.1" evidence="1"/>
<evidence type="ECO:0000313" key="10">
    <source>
        <dbReference type="EMBL" id="RKR87592.1"/>
    </source>
</evidence>
<dbReference type="PROSITE" id="PS00108">
    <property type="entry name" value="PROTEIN_KINASE_ST"/>
    <property type="match status" value="1"/>
</dbReference>
<dbReference type="InterPro" id="IPR013783">
    <property type="entry name" value="Ig-like_fold"/>
</dbReference>
<keyword evidence="2 10" id="KW-0723">Serine/threonine-protein kinase</keyword>
<evidence type="ECO:0000259" key="9">
    <source>
        <dbReference type="PROSITE" id="PS50011"/>
    </source>
</evidence>
<evidence type="ECO:0000256" key="5">
    <source>
        <dbReference type="ARBA" id="ARBA00022777"/>
    </source>
</evidence>
<comment type="caution">
    <text evidence="10">The sequence shown here is derived from an EMBL/GenBank/DDBJ whole genome shotgun (WGS) entry which is preliminary data.</text>
</comment>
<dbReference type="PROSITE" id="PS00107">
    <property type="entry name" value="PROTEIN_KINASE_ATP"/>
    <property type="match status" value="1"/>
</dbReference>
<evidence type="ECO:0000256" key="4">
    <source>
        <dbReference type="ARBA" id="ARBA00022741"/>
    </source>
</evidence>
<dbReference type="PANTHER" id="PTHR43289">
    <property type="entry name" value="MITOGEN-ACTIVATED PROTEIN KINASE KINASE KINASE 20-RELATED"/>
    <property type="match status" value="1"/>
</dbReference>
<keyword evidence="6 7" id="KW-0067">ATP-binding</keyword>
<gene>
    <name evidence="10" type="ORF">BDK92_1881</name>
</gene>
<dbReference type="SMART" id="SM00220">
    <property type="entry name" value="S_TKc"/>
    <property type="match status" value="1"/>
</dbReference>
<dbReference type="InterPro" id="IPR011009">
    <property type="entry name" value="Kinase-like_dom_sf"/>
</dbReference>
<feature type="compositionally biased region" description="Basic and acidic residues" evidence="8">
    <location>
        <begin position="1"/>
        <end position="14"/>
    </location>
</feature>
<evidence type="ECO:0000256" key="8">
    <source>
        <dbReference type="SAM" id="MobiDB-lite"/>
    </source>
</evidence>
<dbReference type="Proteomes" id="UP000277671">
    <property type="component" value="Unassembled WGS sequence"/>
</dbReference>
<sequence>MVHIEETAPHRPGETADGPGLDLGVSGCVNAVEVGRGGFGIVYRVWQPDFHRWVAVKVLAADWHGPSRARFERELKTLGRLSDHPHIVTLHQAGRTATGNPYLLMAYEEGGSLADRLAAGLATTVPGAEAGEPPWLTAVAGGIAVAGALATAHQAGVLHRDVKPGNILISRYGEPKLADFGLARPRTEVPDAGRRRVTASVPHAAPEVLRGEPATVASDVYALASTVLHWIHGTPAFTGGSEAELLRRIAADPVPDLRRDGVPDAVCAALERAMAKDAPRRQPTVVAFAEELRQAQQAAGHPVTPFVLGAETGTVTVGEPTRPRFSLTARRAALAPDLTATVARRTRVRVPVLARAVGVLLAGVSVLAVAGSAVLPPADRVTVPVRLAVGEHDVHATSDEHPIIVHNAGKREVRLTGVTTTGPHGGDLRVTGDGCTTHGLSPGQRCEVRVAFTPQGPGARTALLVVTVAGRPTPLTVRVVGTGRLRPASKDAAPPGRCYDDAVQVGPTAYGHAGGLRALSVKQYWSPACRAAMAYVWVWKQYRDNAMLDGGTWLVDVAVGPLTGGGGTRQRAQGQAYELWTAPSVVDGGCTVATATVTHRLTGDPMTATTEPYCG</sequence>
<feature type="domain" description="Protein kinase" evidence="9">
    <location>
        <begin position="28"/>
        <end position="304"/>
    </location>
</feature>
<dbReference type="InterPro" id="IPR000719">
    <property type="entry name" value="Prot_kinase_dom"/>
</dbReference>
<keyword evidence="5 10" id="KW-0418">Kinase</keyword>
<dbReference type="Gene3D" id="2.60.40.10">
    <property type="entry name" value="Immunoglobulins"/>
    <property type="match status" value="1"/>
</dbReference>
<dbReference type="PANTHER" id="PTHR43289:SF6">
    <property type="entry name" value="SERINE_THREONINE-PROTEIN KINASE NEKL-3"/>
    <property type="match status" value="1"/>
</dbReference>
<dbReference type="Pfam" id="PF00069">
    <property type="entry name" value="Pkinase"/>
    <property type="match status" value="1"/>
</dbReference>
<feature type="binding site" evidence="7">
    <location>
        <position position="57"/>
    </location>
    <ligand>
        <name>ATP</name>
        <dbReference type="ChEBI" id="CHEBI:30616"/>
    </ligand>
</feature>
<dbReference type="SUPFAM" id="SSF56112">
    <property type="entry name" value="Protein kinase-like (PK-like)"/>
    <property type="match status" value="1"/>
</dbReference>
<keyword evidence="11" id="KW-1185">Reference proteome</keyword>
<dbReference type="OrthoDB" id="9762169at2"/>
<reference evidence="10 11" key="1">
    <citation type="submission" date="2018-10" db="EMBL/GenBank/DDBJ databases">
        <title>Sequencing the genomes of 1000 actinobacteria strains.</title>
        <authorList>
            <person name="Klenk H.-P."/>
        </authorList>
    </citation>
    <scope>NUCLEOTIDE SEQUENCE [LARGE SCALE GENOMIC DNA]</scope>
    <source>
        <strain evidence="10 11">DSM 45175</strain>
    </source>
</reference>
<dbReference type="RefSeq" id="WP_121156343.1">
    <property type="nucleotide sequence ID" value="NZ_RBKT01000001.1"/>
</dbReference>
<dbReference type="InterPro" id="IPR017441">
    <property type="entry name" value="Protein_kinase_ATP_BS"/>
</dbReference>
<dbReference type="InterPro" id="IPR008271">
    <property type="entry name" value="Ser/Thr_kinase_AS"/>
</dbReference>